<evidence type="ECO:0000259" key="7">
    <source>
        <dbReference type="PROSITE" id="PS51324"/>
    </source>
</evidence>
<dbReference type="SUPFAM" id="SSF69000">
    <property type="entry name" value="FAD-dependent thiol oxidase"/>
    <property type="match status" value="1"/>
</dbReference>
<evidence type="ECO:0000256" key="4">
    <source>
        <dbReference type="ARBA" id="ARBA00023002"/>
    </source>
</evidence>
<dbReference type="GO" id="GO:0016971">
    <property type="term" value="F:flavin-dependent sulfhydryl oxidase activity"/>
    <property type="evidence" value="ECO:0007669"/>
    <property type="project" value="InterPro"/>
</dbReference>
<evidence type="ECO:0000256" key="5">
    <source>
        <dbReference type="ARBA" id="ARBA00023157"/>
    </source>
</evidence>
<dbReference type="InterPro" id="IPR039799">
    <property type="entry name" value="ALR/ERV"/>
</dbReference>
<evidence type="ECO:0000313" key="8">
    <source>
        <dbReference type="EMBL" id="KAJ5070751.1"/>
    </source>
</evidence>
<dbReference type="InterPro" id="IPR036774">
    <property type="entry name" value="ERV/ALR_sulphydryl_oxid_sf"/>
</dbReference>
<evidence type="ECO:0000256" key="1">
    <source>
        <dbReference type="ARBA" id="ARBA00001974"/>
    </source>
</evidence>
<name>A0A9Q0R8I3_ANAIG</name>
<accession>A0A9Q0R8I3</accession>
<reference evidence="8" key="1">
    <citation type="submission" date="2022-10" db="EMBL/GenBank/DDBJ databases">
        <title>Novel sulphate-reducing endosymbionts in the free-living metamonad Anaeramoeba.</title>
        <authorList>
            <person name="Jerlstrom-Hultqvist J."/>
            <person name="Cepicka I."/>
            <person name="Gallot-Lavallee L."/>
            <person name="Salas-Leiva D."/>
            <person name="Curtis B.A."/>
            <person name="Zahonova K."/>
            <person name="Pipaliya S."/>
            <person name="Dacks J."/>
            <person name="Roger A.J."/>
        </authorList>
    </citation>
    <scope>NUCLEOTIDE SEQUENCE</scope>
    <source>
        <strain evidence="8">BMAN</strain>
    </source>
</reference>
<sequence length="179" mass="21150">MFDSFNDLFCNQFTYQLKYSPKQVEQTCFACDQLAKWSELIKTEEKKGKEIEKDSKKELKYECPLSKEELGHSTWNFLHTVAAFYPENPSEKDKEYAYALINSIAHLYPCVYCSNHLKNYIENNPLDLRSSKTFSLWLCRLHNSVNKFLKKPLFNCSKVLERWKYGSKECQKATKLNLN</sequence>
<organism evidence="8 9">
    <name type="scientific">Anaeramoeba ignava</name>
    <name type="common">Anaerobic marine amoeba</name>
    <dbReference type="NCBI Taxonomy" id="1746090"/>
    <lineage>
        <taxon>Eukaryota</taxon>
        <taxon>Metamonada</taxon>
        <taxon>Anaeramoebidae</taxon>
        <taxon>Anaeramoeba</taxon>
    </lineage>
</organism>
<comment type="caution">
    <text evidence="8">The sequence shown here is derived from an EMBL/GenBank/DDBJ whole genome shotgun (WGS) entry which is preliminary data.</text>
</comment>
<dbReference type="EMBL" id="JAPDFW010000092">
    <property type="protein sequence ID" value="KAJ5070751.1"/>
    <property type="molecule type" value="Genomic_DNA"/>
</dbReference>
<comment type="cofactor">
    <cofactor evidence="1 6">
        <name>FAD</name>
        <dbReference type="ChEBI" id="CHEBI:57692"/>
    </cofactor>
</comment>
<keyword evidence="2 6" id="KW-0285">Flavoprotein</keyword>
<dbReference type="AlphaFoldDB" id="A0A9Q0R8I3"/>
<dbReference type="Pfam" id="PF04777">
    <property type="entry name" value="Evr1_Alr"/>
    <property type="match status" value="1"/>
</dbReference>
<dbReference type="GO" id="GO:0050660">
    <property type="term" value="F:flavin adenine dinucleotide binding"/>
    <property type="evidence" value="ECO:0007669"/>
    <property type="project" value="TreeGrafter"/>
</dbReference>
<dbReference type="EC" id="1.8.3.2" evidence="6"/>
<evidence type="ECO:0000256" key="3">
    <source>
        <dbReference type="ARBA" id="ARBA00022827"/>
    </source>
</evidence>
<proteinExistence type="predicted"/>
<keyword evidence="5" id="KW-1015">Disulfide bond</keyword>
<dbReference type="Gene3D" id="1.20.120.310">
    <property type="entry name" value="ERV/ALR sulfhydryl oxidase domain"/>
    <property type="match status" value="1"/>
</dbReference>
<evidence type="ECO:0000313" key="9">
    <source>
        <dbReference type="Proteomes" id="UP001149090"/>
    </source>
</evidence>
<dbReference type="InterPro" id="IPR017905">
    <property type="entry name" value="ERV/ALR_sulphydryl_oxidase"/>
</dbReference>
<dbReference type="PANTHER" id="PTHR12645:SF0">
    <property type="entry name" value="FAD-LINKED SULFHYDRYL OXIDASE ALR"/>
    <property type="match status" value="1"/>
</dbReference>
<dbReference type="OrthoDB" id="17199at2759"/>
<dbReference type="GO" id="GO:0005739">
    <property type="term" value="C:mitochondrion"/>
    <property type="evidence" value="ECO:0007669"/>
    <property type="project" value="TreeGrafter"/>
</dbReference>
<feature type="domain" description="ERV/ALR sulfhydryl oxidase" evidence="7">
    <location>
        <begin position="63"/>
        <end position="163"/>
    </location>
</feature>
<comment type="catalytic activity">
    <reaction evidence="6">
        <text>2 R'C(R)SH + O2 = R'C(R)S-S(R)CR' + H2O2</text>
        <dbReference type="Rhea" id="RHEA:17357"/>
        <dbReference type="ChEBI" id="CHEBI:15379"/>
        <dbReference type="ChEBI" id="CHEBI:16240"/>
        <dbReference type="ChEBI" id="CHEBI:16520"/>
        <dbReference type="ChEBI" id="CHEBI:17412"/>
        <dbReference type="EC" id="1.8.3.2"/>
    </reaction>
</comment>
<dbReference type="PANTHER" id="PTHR12645">
    <property type="entry name" value="ALR/ERV"/>
    <property type="match status" value="1"/>
</dbReference>
<dbReference type="Proteomes" id="UP001149090">
    <property type="component" value="Unassembled WGS sequence"/>
</dbReference>
<keyword evidence="9" id="KW-1185">Reference proteome</keyword>
<dbReference type="PROSITE" id="PS51324">
    <property type="entry name" value="ERV_ALR"/>
    <property type="match status" value="1"/>
</dbReference>
<evidence type="ECO:0000256" key="2">
    <source>
        <dbReference type="ARBA" id="ARBA00022630"/>
    </source>
</evidence>
<keyword evidence="4 6" id="KW-0560">Oxidoreductase</keyword>
<gene>
    <name evidence="8" type="ORF">M0811_01732</name>
</gene>
<protein>
    <recommendedName>
        <fullName evidence="6">Sulfhydryl oxidase</fullName>
        <ecNumber evidence="6">1.8.3.2</ecNumber>
    </recommendedName>
</protein>
<evidence type="ECO:0000256" key="6">
    <source>
        <dbReference type="RuleBase" id="RU371123"/>
    </source>
</evidence>
<keyword evidence="3 6" id="KW-0274">FAD</keyword>